<proteinExistence type="predicted"/>
<sequence>MSSYTMLVLAASGESVQRAAHRLRCSVIKLTNSLCGDERYKTTAETMRDFLRAMNAHELRMSAWGLLDIRMSFFNGFLSLTATYPIAILQLTNYL</sequence>
<keyword evidence="2" id="KW-1185">Reference proteome</keyword>
<organism evidence="1 2">
    <name type="scientific">Eumeta variegata</name>
    <name type="common">Bagworm moth</name>
    <name type="synonym">Eumeta japonica</name>
    <dbReference type="NCBI Taxonomy" id="151549"/>
    <lineage>
        <taxon>Eukaryota</taxon>
        <taxon>Metazoa</taxon>
        <taxon>Ecdysozoa</taxon>
        <taxon>Arthropoda</taxon>
        <taxon>Hexapoda</taxon>
        <taxon>Insecta</taxon>
        <taxon>Pterygota</taxon>
        <taxon>Neoptera</taxon>
        <taxon>Endopterygota</taxon>
        <taxon>Lepidoptera</taxon>
        <taxon>Glossata</taxon>
        <taxon>Ditrysia</taxon>
        <taxon>Tineoidea</taxon>
        <taxon>Psychidae</taxon>
        <taxon>Oiketicinae</taxon>
        <taxon>Eumeta</taxon>
    </lineage>
</organism>
<dbReference type="Proteomes" id="UP000299102">
    <property type="component" value="Unassembled WGS sequence"/>
</dbReference>
<accession>A0A4C1S7J8</accession>
<evidence type="ECO:0000313" key="2">
    <source>
        <dbReference type="Proteomes" id="UP000299102"/>
    </source>
</evidence>
<evidence type="ECO:0000313" key="1">
    <source>
        <dbReference type="EMBL" id="GBO98294.1"/>
    </source>
</evidence>
<evidence type="ECO:0008006" key="3">
    <source>
        <dbReference type="Google" id="ProtNLM"/>
    </source>
</evidence>
<gene>
    <name evidence="1" type="ORF">EVAR_1_1</name>
</gene>
<reference evidence="1 2" key="1">
    <citation type="journal article" date="2019" name="Commun. Biol.">
        <title>The bagworm genome reveals a unique fibroin gene that provides high tensile strength.</title>
        <authorList>
            <person name="Kono N."/>
            <person name="Nakamura H."/>
            <person name="Ohtoshi R."/>
            <person name="Tomita M."/>
            <person name="Numata K."/>
            <person name="Arakawa K."/>
        </authorList>
    </citation>
    <scope>NUCLEOTIDE SEQUENCE [LARGE SCALE GENOMIC DNA]</scope>
</reference>
<protein>
    <recommendedName>
        <fullName evidence="3">Gustatory receptor</fullName>
    </recommendedName>
</protein>
<comment type="caution">
    <text evidence="1">The sequence shown here is derived from an EMBL/GenBank/DDBJ whole genome shotgun (WGS) entry which is preliminary data.</text>
</comment>
<dbReference type="EMBL" id="BGZK01000001">
    <property type="protein sequence ID" value="GBO98294.1"/>
    <property type="molecule type" value="Genomic_DNA"/>
</dbReference>
<name>A0A4C1S7J8_EUMVA</name>
<dbReference type="AlphaFoldDB" id="A0A4C1S7J8"/>